<gene>
    <name evidence="2" type="ORF">BST17_03755</name>
</gene>
<reference evidence="2 3" key="1">
    <citation type="submission" date="2017-02" db="EMBL/GenBank/DDBJ databases">
        <title>The new phylogeny of genus Mycobacterium.</title>
        <authorList>
            <person name="Tortoli E."/>
            <person name="Trovato A."/>
            <person name="Cirillo D.M."/>
        </authorList>
    </citation>
    <scope>NUCLEOTIDE SEQUENCE [LARGE SCALE GENOMIC DNA]</scope>
    <source>
        <strain evidence="2 3">DSM 45578</strain>
    </source>
</reference>
<dbReference type="InterPro" id="IPR026954">
    <property type="entry name" value="PknH-like_Extracell"/>
</dbReference>
<feature type="domain" description="PknH-like extracellular" evidence="1">
    <location>
        <begin position="2"/>
        <end position="110"/>
    </location>
</feature>
<dbReference type="AlphaFoldDB" id="A0A1W9Z3L6"/>
<accession>A0A1W9Z3L6</accession>
<dbReference type="InterPro" id="IPR038232">
    <property type="entry name" value="PknH-like_Extracell_sf"/>
</dbReference>
<sequence length="113" mass="12260">MVQAVVSYPTADAARAFFDDSARRWSKCTDHTVNVRVNDRQLPRWVSGDLQQTDTALAMPYTRGAGGQARSCQRVLSVAVNIVLDIQACEPARQQPVTAATDIAEQITAKLAG</sequence>
<comment type="caution">
    <text evidence="2">The sequence shown here is derived from an EMBL/GenBank/DDBJ whole genome shotgun (WGS) entry which is preliminary data.</text>
</comment>
<dbReference type="EMBL" id="MVHJ01000002">
    <property type="protein sequence ID" value="ORA06762.1"/>
    <property type="molecule type" value="Genomic_DNA"/>
</dbReference>
<dbReference type="STRING" id="564198.BST17_03755"/>
<dbReference type="Pfam" id="PF14032">
    <property type="entry name" value="PknH_C"/>
    <property type="match status" value="1"/>
</dbReference>
<dbReference type="Gene3D" id="3.40.1000.70">
    <property type="entry name" value="PknH-like extracellular domain"/>
    <property type="match status" value="1"/>
</dbReference>
<evidence type="ECO:0000313" key="2">
    <source>
        <dbReference type="EMBL" id="ORA06762.1"/>
    </source>
</evidence>
<name>A0A1W9Z3L6_MYCBA</name>
<organism evidence="2 3">
    <name type="scientific">Mycolicibacterium bacteremicum</name>
    <name type="common">Mycobacterium bacteremicum</name>
    <dbReference type="NCBI Taxonomy" id="564198"/>
    <lineage>
        <taxon>Bacteria</taxon>
        <taxon>Bacillati</taxon>
        <taxon>Actinomycetota</taxon>
        <taxon>Actinomycetes</taxon>
        <taxon>Mycobacteriales</taxon>
        <taxon>Mycobacteriaceae</taxon>
        <taxon>Mycolicibacterium</taxon>
    </lineage>
</organism>
<protein>
    <recommendedName>
        <fullName evidence="1">PknH-like extracellular domain-containing protein</fullName>
    </recommendedName>
</protein>
<dbReference type="Proteomes" id="UP000192366">
    <property type="component" value="Unassembled WGS sequence"/>
</dbReference>
<keyword evidence="3" id="KW-1185">Reference proteome</keyword>
<proteinExistence type="predicted"/>
<evidence type="ECO:0000313" key="3">
    <source>
        <dbReference type="Proteomes" id="UP000192366"/>
    </source>
</evidence>
<evidence type="ECO:0000259" key="1">
    <source>
        <dbReference type="Pfam" id="PF14032"/>
    </source>
</evidence>